<evidence type="ECO:0000313" key="1">
    <source>
        <dbReference type="EMBL" id="UPK91330.1"/>
    </source>
</evidence>
<accession>A0ACD3YR14</accession>
<sequence>MTKYLIILLVVLAGYAHGFDFADFVNDFHSDLAPLLTLFGEKVTMQYISQAMRPLDCIALALAPLGIITIMVSAIRAGGPTVLKAIVGRAKENTAAAELELMSSTSREVCELFNGGNIVRCLGSGSVWQYICLFQKGTGNGQVKFMSLQDATDNGLLIETHGTTDEKPEEDARSPQDRDRECESTGSATGITPTKQITLQRIRRRLWKSGPREPDTEACLELGPSHTAQEPAREPGQEPVTKEPGREPVTKEPSREPAAKEPGQEPATVIVVYDDVPEAPNISINLQDLGSRQFIWVVVVFGFVLQTAVLGFFVLIQFNPKVQTLLKIKESLQLYGFCMAFGGTLFMAIGMFLCVDVVEKSTSEKVYQANDQFDMRLYWLQQNQTVNDQVFQSFATFPNRYCTRFLKSRRAGTSQDRQTAKKLQTNTRLGIALGLLGFIVQFVGFRGFHPTAPLAQLVAIMMMTVGRAVARPGFTKNFGTVKLLHGFEQDWLTHELAQHLAKKLPQKLPQSLDDGNKERHGVALWGIVTGRDVDYRAFERLVACNKSQTPSQVPDSEAQRLLVMRKGFYGKAKTRTLSSKCATQLAIAMEKALGILFPDGPGCQTDPGISCPHGTRREGGSGFRWVIDVAVKGATQPVSIDLSYKEDTLRWKVEADDLHAVLSLWVHAAWVQRNAPRPDDGHAEADEDTWICRDVCEPSLKALGCRNYRLRHQVMKDLETWATQSRYILAGIMEIWKAEVEKQKKEEEGEQQKGANRERETNCARAVDRRVESHDSIVGLYASDLLFSFMWSMAKTLPVRLGREGKRIQPFGPLETKPWGNTTMTELISAFREASHWSEHETCLGVISPLSILGKLPIQPWFHAMSEAIMDARRSKDQALINTAMKEAVMKALNLILTYKPGTSGIHERGLAWLEEQEQLRVAMHVPFEFELESEFPGTWRYYLSRKYRVHLWDRLFFIHTSSLREPLTKLWEIQQKFTNDKRLPDCFGFIRENRRLRRRYRRKLRNDKRLPDHFDFTTLHELAARGKQIGSDAPAELKALVNVQDVTGWTPIFYACAAKNLEMVGQLLDLGADATLADIHGYTPAHHACLSGCKETLAMLASKRVDLGAQAINGAKPIHLAAGKGCDDVITYLESRKPRSLRHEEAVDLDFDNRTPMHWAAAGGHVQALKALAGDLNAQDDSGWSPLHVAILAGQKHLISTLHQPSTDVERRDMKGRTPLILACAEKRWEFVEELIEICAKVDAADSNNMTSLHYLVTRGEDAESATMIPVLTKGLDRKAIKQLTELRNRDGHTPLELAVVKGRLDTINKLLELGADANLANSRGQRPLFLALVHAEEEDVAFRVTEALVRGEHSLGVKSQIILDAARMGGFSKVVSFLEERWKYWHARPMEE</sequence>
<gene>
    <name evidence="1" type="ORF">LCI18_002265</name>
</gene>
<proteinExistence type="predicted"/>
<dbReference type="Proteomes" id="UP000830768">
    <property type="component" value="Chromosome 2"/>
</dbReference>
<name>A0ACD3YR14_FUSSC</name>
<organism evidence="1 2">
    <name type="scientific">Fusarium solani subsp. cucurbitae</name>
    <name type="common">Neocosmosporum cucurbitae</name>
    <dbReference type="NCBI Taxonomy" id="2747967"/>
    <lineage>
        <taxon>Eukaryota</taxon>
        <taxon>Fungi</taxon>
        <taxon>Dikarya</taxon>
        <taxon>Ascomycota</taxon>
        <taxon>Pezizomycotina</taxon>
        <taxon>Sordariomycetes</taxon>
        <taxon>Hypocreomycetidae</taxon>
        <taxon>Hypocreales</taxon>
        <taxon>Nectriaceae</taxon>
        <taxon>Fusarium</taxon>
        <taxon>Fusarium solani species complex</taxon>
    </lineage>
</organism>
<dbReference type="EMBL" id="CP090031">
    <property type="protein sequence ID" value="UPK91330.1"/>
    <property type="molecule type" value="Genomic_DNA"/>
</dbReference>
<keyword evidence="2" id="KW-1185">Reference proteome</keyword>
<protein>
    <submittedName>
        <fullName evidence="1">Uncharacterized protein</fullName>
    </submittedName>
</protein>
<reference evidence="1" key="1">
    <citation type="submission" date="2021-11" db="EMBL/GenBank/DDBJ databases">
        <title>Fusarium solani-melongenae Genome sequencing and assembly.</title>
        <authorList>
            <person name="Xie S."/>
            <person name="Huang L."/>
            <person name="Zhang X."/>
        </authorList>
    </citation>
    <scope>NUCLEOTIDE SEQUENCE</scope>
    <source>
        <strain evidence="1">CRI 24-3</strain>
    </source>
</reference>
<evidence type="ECO:0000313" key="2">
    <source>
        <dbReference type="Proteomes" id="UP000830768"/>
    </source>
</evidence>